<dbReference type="EMBL" id="JARJCN010000002">
    <property type="protein sequence ID" value="KAJ7103477.1"/>
    <property type="molecule type" value="Genomic_DNA"/>
</dbReference>
<keyword evidence="1" id="KW-1133">Transmembrane helix</keyword>
<sequence length="125" mass="13501">MLAGVLGDYHLSFAAAMFLPTSAAHNDREVCNVTRLDCADSVLPEGQGSPSPGSDVEHDIAPVYSTPGAHRFIGVASTGTLLILVCLSWLAFRTWRRRKMQIPLHRESMGEGNKKTLTVAAEPPN</sequence>
<keyword evidence="1" id="KW-0472">Membrane</keyword>
<keyword evidence="1" id="KW-0812">Transmembrane</keyword>
<dbReference type="AlphaFoldDB" id="A0AAD6UPH9"/>
<keyword evidence="3" id="KW-1185">Reference proteome</keyword>
<comment type="caution">
    <text evidence="2">The sequence shown here is derived from an EMBL/GenBank/DDBJ whole genome shotgun (WGS) entry which is preliminary data.</text>
</comment>
<gene>
    <name evidence="2" type="ORF">B0H15DRAFT_215220</name>
</gene>
<accession>A0AAD6UPH9</accession>
<evidence type="ECO:0000313" key="3">
    <source>
        <dbReference type="Proteomes" id="UP001222325"/>
    </source>
</evidence>
<organism evidence="2 3">
    <name type="scientific">Mycena belliarum</name>
    <dbReference type="NCBI Taxonomy" id="1033014"/>
    <lineage>
        <taxon>Eukaryota</taxon>
        <taxon>Fungi</taxon>
        <taxon>Dikarya</taxon>
        <taxon>Basidiomycota</taxon>
        <taxon>Agaricomycotina</taxon>
        <taxon>Agaricomycetes</taxon>
        <taxon>Agaricomycetidae</taxon>
        <taxon>Agaricales</taxon>
        <taxon>Marasmiineae</taxon>
        <taxon>Mycenaceae</taxon>
        <taxon>Mycena</taxon>
    </lineage>
</organism>
<evidence type="ECO:0000256" key="1">
    <source>
        <dbReference type="SAM" id="Phobius"/>
    </source>
</evidence>
<evidence type="ECO:0000313" key="2">
    <source>
        <dbReference type="EMBL" id="KAJ7103477.1"/>
    </source>
</evidence>
<reference evidence="2" key="1">
    <citation type="submission" date="2023-03" db="EMBL/GenBank/DDBJ databases">
        <title>Massive genome expansion in bonnet fungi (Mycena s.s.) driven by repeated elements and novel gene families across ecological guilds.</title>
        <authorList>
            <consortium name="Lawrence Berkeley National Laboratory"/>
            <person name="Harder C.B."/>
            <person name="Miyauchi S."/>
            <person name="Viragh M."/>
            <person name="Kuo A."/>
            <person name="Thoen E."/>
            <person name="Andreopoulos B."/>
            <person name="Lu D."/>
            <person name="Skrede I."/>
            <person name="Drula E."/>
            <person name="Henrissat B."/>
            <person name="Morin E."/>
            <person name="Kohler A."/>
            <person name="Barry K."/>
            <person name="LaButti K."/>
            <person name="Morin E."/>
            <person name="Salamov A."/>
            <person name="Lipzen A."/>
            <person name="Mereny Z."/>
            <person name="Hegedus B."/>
            <person name="Baldrian P."/>
            <person name="Stursova M."/>
            <person name="Weitz H."/>
            <person name="Taylor A."/>
            <person name="Grigoriev I.V."/>
            <person name="Nagy L.G."/>
            <person name="Martin F."/>
            <person name="Kauserud H."/>
        </authorList>
    </citation>
    <scope>NUCLEOTIDE SEQUENCE</scope>
    <source>
        <strain evidence="2">CBHHK173m</strain>
    </source>
</reference>
<feature type="transmembrane region" description="Helical" evidence="1">
    <location>
        <begin position="72"/>
        <end position="92"/>
    </location>
</feature>
<name>A0AAD6UPH9_9AGAR</name>
<dbReference type="Proteomes" id="UP001222325">
    <property type="component" value="Unassembled WGS sequence"/>
</dbReference>
<protein>
    <submittedName>
        <fullName evidence="2">Uncharacterized protein</fullName>
    </submittedName>
</protein>
<proteinExistence type="predicted"/>